<evidence type="ECO:0000256" key="1">
    <source>
        <dbReference type="SAM" id="MobiDB-lite"/>
    </source>
</evidence>
<proteinExistence type="predicted"/>
<evidence type="ECO:0000313" key="2">
    <source>
        <dbReference type="EMBL" id="RXK40301.1"/>
    </source>
</evidence>
<protein>
    <submittedName>
        <fullName evidence="2">Uncharacterized protein</fullName>
    </submittedName>
</protein>
<sequence>MPTTTPPRRSNRKPKPVTRYDGLFTGSRSEGSRIVAEVSDKTCSLVLAFLSFEARKSGEEPTFIDLVDKVWKAFEAGSNTNRLQSRLESVQELVAHWKGRWSQSRGGDPLGDAINTVLDNRARGIKLTGLEAANFHYEVLHYLSGPELTQDDTDDLNTLMSACENVGQRGSDGQSDADGYIFELLTGPLGKKLQKIIWDIVEAGSKNTGASLTSMDNQAQRIGLTIKDITLAYTSGVELESPGLPDCNPKITSISLEDLRHRMIWAQSGERKDE</sequence>
<dbReference type="Proteomes" id="UP000289152">
    <property type="component" value="Unassembled WGS sequence"/>
</dbReference>
<feature type="region of interest" description="Disordered" evidence="1">
    <location>
        <begin position="1"/>
        <end position="21"/>
    </location>
</feature>
<dbReference type="InParanoid" id="A0A4Q1BQS4"/>
<gene>
    <name evidence="2" type="ORF">M231_02415</name>
</gene>
<accession>A0A4Q1BQS4</accession>
<organism evidence="2 3">
    <name type="scientific">Tremella mesenterica</name>
    <name type="common">Jelly fungus</name>
    <dbReference type="NCBI Taxonomy" id="5217"/>
    <lineage>
        <taxon>Eukaryota</taxon>
        <taxon>Fungi</taxon>
        <taxon>Dikarya</taxon>
        <taxon>Basidiomycota</taxon>
        <taxon>Agaricomycotina</taxon>
        <taxon>Tremellomycetes</taxon>
        <taxon>Tremellales</taxon>
        <taxon>Tremellaceae</taxon>
        <taxon>Tremella</taxon>
    </lineage>
</organism>
<dbReference type="VEuPathDB" id="FungiDB:TREMEDRAFT_58640"/>
<dbReference type="EMBL" id="SDIL01000020">
    <property type="protein sequence ID" value="RXK40301.1"/>
    <property type="molecule type" value="Genomic_DNA"/>
</dbReference>
<comment type="caution">
    <text evidence="2">The sequence shown here is derived from an EMBL/GenBank/DDBJ whole genome shotgun (WGS) entry which is preliminary data.</text>
</comment>
<reference evidence="2 3" key="1">
    <citation type="submission" date="2016-06" db="EMBL/GenBank/DDBJ databases">
        <title>Evolution of pathogenesis and genome organization in the Tremellales.</title>
        <authorList>
            <person name="Cuomo C."/>
            <person name="Litvintseva A."/>
            <person name="Heitman J."/>
            <person name="Chen Y."/>
            <person name="Sun S."/>
            <person name="Springer D."/>
            <person name="Dromer F."/>
            <person name="Young S."/>
            <person name="Zeng Q."/>
            <person name="Chapman S."/>
            <person name="Gujja S."/>
            <person name="Saif S."/>
            <person name="Birren B."/>
        </authorList>
    </citation>
    <scope>NUCLEOTIDE SEQUENCE [LARGE SCALE GENOMIC DNA]</scope>
    <source>
        <strain evidence="2 3">ATCC 28783</strain>
    </source>
</reference>
<dbReference type="AlphaFoldDB" id="A0A4Q1BQS4"/>
<name>A0A4Q1BQS4_TREME</name>
<evidence type="ECO:0000313" key="3">
    <source>
        <dbReference type="Proteomes" id="UP000289152"/>
    </source>
</evidence>
<keyword evidence="3" id="KW-1185">Reference proteome</keyword>